<dbReference type="EMBL" id="QJPH01000358">
    <property type="protein sequence ID" value="PZN76516.1"/>
    <property type="molecule type" value="Genomic_DNA"/>
</dbReference>
<dbReference type="Gene3D" id="3.40.50.1820">
    <property type="entry name" value="alpha/beta hydrolase"/>
    <property type="match status" value="1"/>
</dbReference>
<sequence>MRQYYNINLKQRDMAKTNIDPPWRAIVCLFAVLCLTACVPAIRIARVDGPTAYREMTLNALSSDHASDWSRNTANGWGLLQRFDEQPEMALAELREIVISGRGGRRELFALAEFSFLHAEATGKRPYHLAAAVYAYAYLFPKQGEDSAGKLDPRRRIAADLYNRAIATAFESEEGGHVVLASGKYPLPFGELEVTFDSGQLNWGDRKLADLTPVTEIKVSGMRNRHRIPGLGAAMTARALPRQGVDVKTSLIAPLAQVAATVILRIQDVGAGIASGRLRGSLDLYKASETENISIEGREIPLEIDETGPIAVQLAGSSMWKQEFWGFFGRTDTGVPLPVLLSLEPYRPGRIPVVFVHGTESSPARWADMANDLLADPWIRQHYQFWYFYYESGNPIAYSGMLLRDKLTAAVDRMDPKQKDRCLHEMVVIGHSQGGMLTKLTAMDTGDRLWNNVFSISPDKLPKSDQSRELLQKALIIKPVPFVRRLVFIATPHRGSFLARNWVNNLLRGLIQLPATIATLPVQAMKAAGAFRSETEFSKGALPTAADNMTPGNPFLETFEEIPVAGGVPYHSIIAVKPEFPVIEEGDDGVVKYTSAHLDGAASELVVRSSHSTQAEPQTIQEVRRILHVHGDALENAGLDCGPSQNKQASALLGSFP</sequence>
<proteinExistence type="predicted"/>
<gene>
    <name evidence="1" type="ORF">DM484_16315</name>
</gene>
<evidence type="ECO:0000313" key="1">
    <source>
        <dbReference type="EMBL" id="PZN76516.1"/>
    </source>
</evidence>
<comment type="caution">
    <text evidence="1">The sequence shown here is derived from an EMBL/GenBank/DDBJ whole genome shotgun (WGS) entry which is preliminary data.</text>
</comment>
<evidence type="ECO:0000313" key="2">
    <source>
        <dbReference type="Proteomes" id="UP000249396"/>
    </source>
</evidence>
<organism evidence="1 2">
    <name type="scientific">Candidatus Methylumidiphilus alinenensis</name>
    <dbReference type="NCBI Taxonomy" id="2202197"/>
    <lineage>
        <taxon>Bacteria</taxon>
        <taxon>Pseudomonadati</taxon>
        <taxon>Pseudomonadota</taxon>
        <taxon>Gammaproteobacteria</taxon>
        <taxon>Methylococcales</taxon>
        <taxon>Candidatus Methylumidiphilus</taxon>
    </lineage>
</organism>
<reference evidence="1 2" key="1">
    <citation type="journal article" date="2018" name="Aquat. Microb. Ecol.">
        <title>Gammaproteobacterial methanotrophs dominate.</title>
        <authorList>
            <person name="Rissanen A.J."/>
            <person name="Saarenheimo J."/>
            <person name="Tiirola M."/>
            <person name="Peura S."/>
            <person name="Aalto S.L."/>
            <person name="Karvinen A."/>
            <person name="Nykanen H."/>
        </authorList>
    </citation>
    <scope>NUCLEOTIDE SEQUENCE [LARGE SCALE GENOMIC DNA]</scope>
    <source>
        <strain evidence="1">AMbin10</strain>
    </source>
</reference>
<dbReference type="Proteomes" id="UP000249396">
    <property type="component" value="Unassembled WGS sequence"/>
</dbReference>
<evidence type="ECO:0008006" key="3">
    <source>
        <dbReference type="Google" id="ProtNLM"/>
    </source>
</evidence>
<dbReference type="InterPro" id="IPR029058">
    <property type="entry name" value="AB_hydrolase_fold"/>
</dbReference>
<protein>
    <recommendedName>
        <fullName evidence="3">AB hydrolase-1 domain-containing protein</fullName>
    </recommendedName>
</protein>
<dbReference type="AlphaFoldDB" id="A0A2W4R000"/>
<accession>A0A2W4R000</accession>
<dbReference type="SUPFAM" id="SSF53474">
    <property type="entry name" value="alpha/beta-Hydrolases"/>
    <property type="match status" value="1"/>
</dbReference>
<name>A0A2W4R000_9GAMM</name>